<evidence type="ECO:0000313" key="2">
    <source>
        <dbReference type="Proteomes" id="UP000236740"/>
    </source>
</evidence>
<sequence length="77" mass="8988">MNFERIDPAIERAAIEYIVQSGLGHHFVMSNPHLSLSRGETEGLTYRNFRPDYVPLHRDILTYLLDETERSEKGRVE</sequence>
<accession>A0A1H5ZFY1</accession>
<proteinExistence type="predicted"/>
<dbReference type="EMBL" id="FNVN01000002">
    <property type="protein sequence ID" value="SEG34296.1"/>
    <property type="molecule type" value="Genomic_DNA"/>
</dbReference>
<organism evidence="1 2">
    <name type="scientific">Halobellus limi</name>
    <dbReference type="NCBI Taxonomy" id="699433"/>
    <lineage>
        <taxon>Archaea</taxon>
        <taxon>Methanobacteriati</taxon>
        <taxon>Methanobacteriota</taxon>
        <taxon>Stenosarchaea group</taxon>
        <taxon>Halobacteria</taxon>
        <taxon>Halobacteriales</taxon>
        <taxon>Haloferacaceae</taxon>
        <taxon>Halobellus</taxon>
    </lineage>
</organism>
<gene>
    <name evidence="1" type="ORF">SAMN04488133_1950</name>
</gene>
<keyword evidence="2" id="KW-1185">Reference proteome</keyword>
<name>A0A1H5ZFY1_9EURY</name>
<evidence type="ECO:0000313" key="1">
    <source>
        <dbReference type="EMBL" id="SEG34296.1"/>
    </source>
</evidence>
<dbReference type="Proteomes" id="UP000236740">
    <property type="component" value="Unassembled WGS sequence"/>
</dbReference>
<dbReference type="AlphaFoldDB" id="A0A1H5ZFY1"/>
<protein>
    <submittedName>
        <fullName evidence="1">Uncharacterized protein</fullName>
    </submittedName>
</protein>
<reference evidence="1 2" key="1">
    <citation type="submission" date="2016-10" db="EMBL/GenBank/DDBJ databases">
        <authorList>
            <person name="de Groot N.N."/>
        </authorList>
    </citation>
    <scope>NUCLEOTIDE SEQUENCE [LARGE SCALE GENOMIC DNA]</scope>
    <source>
        <strain evidence="1 2">CGMCC 1.10331</strain>
    </source>
</reference>